<dbReference type="Pfam" id="PF00440">
    <property type="entry name" value="TetR_N"/>
    <property type="match status" value="1"/>
</dbReference>
<dbReference type="Pfam" id="PF17926">
    <property type="entry name" value="TetR_C_21"/>
    <property type="match status" value="1"/>
</dbReference>
<organism evidence="4 5">
    <name type="scientific">Pseudolysinimonas kribbensis</name>
    <dbReference type="NCBI Taxonomy" id="433641"/>
    <lineage>
        <taxon>Bacteria</taxon>
        <taxon>Bacillati</taxon>
        <taxon>Actinomycetota</taxon>
        <taxon>Actinomycetes</taxon>
        <taxon>Micrococcales</taxon>
        <taxon>Microbacteriaceae</taxon>
        <taxon>Pseudolysinimonas</taxon>
    </lineage>
</organism>
<proteinExistence type="predicted"/>
<dbReference type="PRINTS" id="PR00455">
    <property type="entry name" value="HTHTETR"/>
</dbReference>
<evidence type="ECO:0000256" key="2">
    <source>
        <dbReference type="PROSITE-ProRule" id="PRU00335"/>
    </source>
</evidence>
<feature type="DNA-binding region" description="H-T-H motif" evidence="2">
    <location>
        <begin position="29"/>
        <end position="48"/>
    </location>
</feature>
<comment type="caution">
    <text evidence="4">The sequence shown here is derived from an EMBL/GenBank/DDBJ whole genome shotgun (WGS) entry which is preliminary data.</text>
</comment>
<dbReference type="PANTHER" id="PTHR30328">
    <property type="entry name" value="TRANSCRIPTIONAL REPRESSOR"/>
    <property type="match status" value="1"/>
</dbReference>
<name>A0ABQ6K2L1_9MICO</name>
<dbReference type="InterPro" id="IPR041467">
    <property type="entry name" value="Sco4008_C"/>
</dbReference>
<dbReference type="RefSeq" id="WP_284253737.1">
    <property type="nucleotide sequence ID" value="NZ_BAAAQO010000002.1"/>
</dbReference>
<sequence length="191" mass="21746">MAYNSAETRRRLLEAAIEEFSAHGIAGARVETIARRARANKQAIYQYFGSKERLFLAAFEDRMLALQQTIHFDESDLAEYAGRVFDAYADSPQTWRITFWAQLERGLNHLHIPALDAASQEHAARILQAQQVGRITRRYTPETILALSRSLALTWQVHPAERDAITAQERGKRREVVVASMRALLDDDAHD</sequence>
<evidence type="ECO:0000313" key="4">
    <source>
        <dbReference type="EMBL" id="GMA94858.1"/>
    </source>
</evidence>
<dbReference type="PROSITE" id="PS50977">
    <property type="entry name" value="HTH_TETR_2"/>
    <property type="match status" value="1"/>
</dbReference>
<evidence type="ECO:0000313" key="5">
    <source>
        <dbReference type="Proteomes" id="UP001157034"/>
    </source>
</evidence>
<protein>
    <submittedName>
        <fullName evidence="4">TetR family transcriptional regulator</fullName>
    </submittedName>
</protein>
<dbReference type="InterPro" id="IPR036271">
    <property type="entry name" value="Tet_transcr_reg_TetR-rel_C_sf"/>
</dbReference>
<dbReference type="InterPro" id="IPR009057">
    <property type="entry name" value="Homeodomain-like_sf"/>
</dbReference>
<dbReference type="Gene3D" id="1.10.357.10">
    <property type="entry name" value="Tetracycline Repressor, domain 2"/>
    <property type="match status" value="1"/>
</dbReference>
<dbReference type="InterPro" id="IPR001647">
    <property type="entry name" value="HTH_TetR"/>
</dbReference>
<keyword evidence="1 2" id="KW-0238">DNA-binding</keyword>
<evidence type="ECO:0000256" key="1">
    <source>
        <dbReference type="ARBA" id="ARBA00023125"/>
    </source>
</evidence>
<accession>A0ABQ6K2L1</accession>
<dbReference type="PANTHER" id="PTHR30328:SF54">
    <property type="entry name" value="HTH-TYPE TRANSCRIPTIONAL REPRESSOR SCO4008"/>
    <property type="match status" value="1"/>
</dbReference>
<dbReference type="InterPro" id="IPR050109">
    <property type="entry name" value="HTH-type_TetR-like_transc_reg"/>
</dbReference>
<evidence type="ECO:0000259" key="3">
    <source>
        <dbReference type="PROSITE" id="PS50977"/>
    </source>
</evidence>
<dbReference type="SUPFAM" id="SSF48498">
    <property type="entry name" value="Tetracyclin repressor-like, C-terminal domain"/>
    <property type="match status" value="1"/>
</dbReference>
<dbReference type="SUPFAM" id="SSF46689">
    <property type="entry name" value="Homeodomain-like"/>
    <property type="match status" value="1"/>
</dbReference>
<reference evidence="5" key="1">
    <citation type="journal article" date="2019" name="Int. J. Syst. Evol. Microbiol.">
        <title>The Global Catalogue of Microorganisms (GCM) 10K type strain sequencing project: providing services to taxonomists for standard genome sequencing and annotation.</title>
        <authorList>
            <consortium name="The Broad Institute Genomics Platform"/>
            <consortium name="The Broad Institute Genome Sequencing Center for Infectious Disease"/>
            <person name="Wu L."/>
            <person name="Ma J."/>
        </authorList>
    </citation>
    <scope>NUCLEOTIDE SEQUENCE [LARGE SCALE GENOMIC DNA]</scope>
    <source>
        <strain evidence="5">NBRC 108894</strain>
    </source>
</reference>
<dbReference type="Proteomes" id="UP001157034">
    <property type="component" value="Unassembled WGS sequence"/>
</dbReference>
<gene>
    <name evidence="4" type="ORF">GCM10025881_16820</name>
</gene>
<feature type="domain" description="HTH tetR-type" evidence="3">
    <location>
        <begin position="6"/>
        <end position="66"/>
    </location>
</feature>
<keyword evidence="5" id="KW-1185">Reference proteome</keyword>
<dbReference type="EMBL" id="BSVB01000001">
    <property type="protein sequence ID" value="GMA94858.1"/>
    <property type="molecule type" value="Genomic_DNA"/>
</dbReference>